<feature type="transmembrane region" description="Helical" evidence="1">
    <location>
        <begin position="137"/>
        <end position="155"/>
    </location>
</feature>
<dbReference type="Proteomes" id="UP000284842">
    <property type="component" value="Unassembled WGS sequence"/>
</dbReference>
<name>A0A409YJ95_9AGAR</name>
<feature type="transmembrane region" description="Helical" evidence="1">
    <location>
        <begin position="49"/>
        <end position="68"/>
    </location>
</feature>
<dbReference type="EMBL" id="NHTK01001108">
    <property type="protein sequence ID" value="PPR03058.1"/>
    <property type="molecule type" value="Genomic_DNA"/>
</dbReference>
<keyword evidence="3" id="KW-1185">Reference proteome</keyword>
<evidence type="ECO:0000313" key="2">
    <source>
        <dbReference type="EMBL" id="PPR03058.1"/>
    </source>
</evidence>
<accession>A0A409YJ95</accession>
<keyword evidence="1" id="KW-0472">Membrane</keyword>
<dbReference type="InParanoid" id="A0A409YJ95"/>
<dbReference type="OrthoDB" id="2952413at2759"/>
<dbReference type="AlphaFoldDB" id="A0A409YJ95"/>
<keyword evidence="1" id="KW-0812">Transmembrane</keyword>
<keyword evidence="1" id="KW-1133">Transmembrane helix</keyword>
<sequence length="196" mass="21245">MLIGNLAAHTFLAVYLTPTFIKHAFTIPKTLPILGCLVDDKEINLTWTVLGWAPTMGIGMLLFVMMPIKCRRHVSHAKSDSEEGTHNRVFCGPRTVEIPLVLQAFWTSGSSAFLLITGAAVAGTILCVTLRGPKVAMIQSVLGTIFSCTGCRLILNIREAAETDDSGDMSRLETMQFAGDVPRSHTYTSSQAVTSD</sequence>
<protein>
    <submittedName>
        <fullName evidence="2">Uncharacterized protein</fullName>
    </submittedName>
</protein>
<evidence type="ECO:0000313" key="3">
    <source>
        <dbReference type="Proteomes" id="UP000284842"/>
    </source>
</evidence>
<reference evidence="2 3" key="1">
    <citation type="journal article" date="2018" name="Evol. Lett.">
        <title>Horizontal gene cluster transfer increased hallucinogenic mushroom diversity.</title>
        <authorList>
            <person name="Reynolds H.T."/>
            <person name="Vijayakumar V."/>
            <person name="Gluck-Thaler E."/>
            <person name="Korotkin H.B."/>
            <person name="Matheny P.B."/>
            <person name="Slot J.C."/>
        </authorList>
    </citation>
    <scope>NUCLEOTIDE SEQUENCE [LARGE SCALE GENOMIC DNA]</scope>
    <source>
        <strain evidence="2 3">2629</strain>
    </source>
</reference>
<gene>
    <name evidence="2" type="ORF">CVT24_012446</name>
</gene>
<proteinExistence type="predicted"/>
<comment type="caution">
    <text evidence="2">The sequence shown here is derived from an EMBL/GenBank/DDBJ whole genome shotgun (WGS) entry which is preliminary data.</text>
</comment>
<feature type="transmembrane region" description="Helical" evidence="1">
    <location>
        <begin position="112"/>
        <end position="131"/>
    </location>
</feature>
<evidence type="ECO:0000256" key="1">
    <source>
        <dbReference type="SAM" id="Phobius"/>
    </source>
</evidence>
<organism evidence="2 3">
    <name type="scientific">Panaeolus cyanescens</name>
    <dbReference type="NCBI Taxonomy" id="181874"/>
    <lineage>
        <taxon>Eukaryota</taxon>
        <taxon>Fungi</taxon>
        <taxon>Dikarya</taxon>
        <taxon>Basidiomycota</taxon>
        <taxon>Agaricomycotina</taxon>
        <taxon>Agaricomycetes</taxon>
        <taxon>Agaricomycetidae</taxon>
        <taxon>Agaricales</taxon>
        <taxon>Agaricineae</taxon>
        <taxon>Galeropsidaceae</taxon>
        <taxon>Panaeolus</taxon>
    </lineage>
</organism>